<dbReference type="Proteomes" id="UP000317374">
    <property type="component" value="Unassembled WGS sequence"/>
</dbReference>
<reference evidence="1 2" key="1">
    <citation type="submission" date="2019-07" db="EMBL/GenBank/DDBJ databases">
        <authorList>
            <person name="Brisse S."/>
            <person name="Rodrigues C."/>
            <person name="Thorpe H."/>
        </authorList>
    </citation>
    <scope>NUCLEOTIDE SEQUENCE [LARGE SCALE GENOMIC DNA]</scope>
    <source>
        <strain evidence="1">SB6422</strain>
    </source>
</reference>
<proteinExistence type="predicted"/>
<evidence type="ECO:0000313" key="1">
    <source>
        <dbReference type="EMBL" id="VUS36568.1"/>
    </source>
</evidence>
<name>A0A564HXC5_9ENTR</name>
<accession>A0A564HXC5</accession>
<sequence>MNTLFINIHYPSCRANKFYSEDFIKAIKEEFKDAKFTLEFGVHDHGDGIFPYGHSDIRYPSNTSDIDVKDISSRVESVFISLVEANRN</sequence>
<protein>
    <submittedName>
        <fullName evidence="1">Uncharacterized protein</fullName>
    </submittedName>
</protein>
<gene>
    <name evidence="1" type="ORF">SB6422_04618</name>
</gene>
<evidence type="ECO:0000313" key="2">
    <source>
        <dbReference type="Proteomes" id="UP000317374"/>
    </source>
</evidence>
<dbReference type="AlphaFoldDB" id="A0A564HXC5"/>
<dbReference type="OrthoDB" id="1091850at2"/>
<dbReference type="EMBL" id="CABGGW010000005">
    <property type="protein sequence ID" value="VUS36568.1"/>
    <property type="molecule type" value="Genomic_DNA"/>
</dbReference>
<dbReference type="RefSeq" id="WP_109213320.1">
    <property type="nucleotide sequence ID" value="NZ_CABGGW010000005.1"/>
</dbReference>
<organism evidence="1 2">
    <name type="scientific">Klebsiella huaxiensis</name>
    <dbReference type="NCBI Taxonomy" id="2153354"/>
    <lineage>
        <taxon>Bacteria</taxon>
        <taxon>Pseudomonadati</taxon>
        <taxon>Pseudomonadota</taxon>
        <taxon>Gammaproteobacteria</taxon>
        <taxon>Enterobacterales</taxon>
        <taxon>Enterobacteriaceae</taxon>
        <taxon>Klebsiella/Raoultella group</taxon>
        <taxon>Klebsiella</taxon>
    </lineage>
</organism>